<gene>
    <name evidence="1" type="ORF">PY07306</name>
</gene>
<keyword evidence="2" id="KW-1185">Reference proteome</keyword>
<evidence type="ECO:0000313" key="2">
    <source>
        <dbReference type="Proteomes" id="UP000008553"/>
    </source>
</evidence>
<sequence length="17" mass="1795">LMPILGCIFGLLISSCD</sequence>
<name>Q7R8B7_PLAYO</name>
<accession>Q7R8B7</accession>
<reference evidence="1 2" key="1">
    <citation type="journal article" date="2002" name="Nature">
        <title>Genome sequence and comparative analysis of the model rodent malaria parasite Plasmodium yoelii yoelii.</title>
        <authorList>
            <person name="Carlton J.M."/>
            <person name="Angiuoli S.V."/>
            <person name="Suh B.B."/>
            <person name="Kooij T.W."/>
            <person name="Pertea M."/>
            <person name="Silva J.C."/>
            <person name="Ermolaeva M.D."/>
            <person name="Allen J.E."/>
            <person name="Selengut J.D."/>
            <person name="Koo H.L."/>
            <person name="Peterson J.D."/>
            <person name="Pop M."/>
            <person name="Kosack D.S."/>
            <person name="Shumway M.F."/>
            <person name="Bidwell S.L."/>
            <person name="Shallom S.J."/>
            <person name="van Aken S.E."/>
            <person name="Riedmuller S.B."/>
            <person name="Feldblyum T.V."/>
            <person name="Cho J.K."/>
            <person name="Quackenbush J."/>
            <person name="Sedegah M."/>
            <person name="Shoaibi A."/>
            <person name="Cummings L.M."/>
            <person name="Florens L."/>
            <person name="Yates J.R."/>
            <person name="Raine J.D."/>
            <person name="Sinden R.E."/>
            <person name="Harris M.A."/>
            <person name="Cunningham D.A."/>
            <person name="Preiser P.R."/>
            <person name="Bergman L.W."/>
            <person name="Vaidya A.B."/>
            <person name="van Lin L.H."/>
            <person name="Janse C.J."/>
            <person name="Waters A.P."/>
            <person name="Smith H.O."/>
            <person name="White O.R."/>
            <person name="Salzberg S.L."/>
            <person name="Venter J.C."/>
            <person name="Fraser C.M."/>
            <person name="Hoffman S.L."/>
            <person name="Gardner M.J."/>
            <person name="Carucci D.J."/>
        </authorList>
    </citation>
    <scope>NUCLEOTIDE SEQUENCE [LARGE SCALE GENOMIC DNA]</scope>
    <source>
        <strain evidence="1 2">17XNL</strain>
    </source>
</reference>
<dbReference type="Proteomes" id="UP000008553">
    <property type="component" value="Unassembled WGS sequence"/>
</dbReference>
<proteinExistence type="predicted"/>
<feature type="non-terminal residue" evidence="1">
    <location>
        <position position="1"/>
    </location>
</feature>
<comment type="caution">
    <text evidence="1">The sequence shown here is derived from an EMBL/GenBank/DDBJ whole genome shotgun (WGS) entry which is preliminary data.</text>
</comment>
<dbReference type="AlphaFoldDB" id="Q7R8B7"/>
<dbReference type="PaxDb" id="73239-Q7R8B7"/>
<dbReference type="InParanoid" id="Q7R8B7"/>
<dbReference type="EMBL" id="AABL01002644">
    <property type="protein sequence ID" value="EAA19706.1"/>
    <property type="molecule type" value="Genomic_DNA"/>
</dbReference>
<organism evidence="1 2">
    <name type="scientific">Plasmodium yoelii yoelii</name>
    <dbReference type="NCBI Taxonomy" id="73239"/>
    <lineage>
        <taxon>Eukaryota</taxon>
        <taxon>Sar</taxon>
        <taxon>Alveolata</taxon>
        <taxon>Apicomplexa</taxon>
        <taxon>Aconoidasida</taxon>
        <taxon>Haemosporida</taxon>
        <taxon>Plasmodiidae</taxon>
        <taxon>Plasmodium</taxon>
        <taxon>Plasmodium (Vinckeia)</taxon>
    </lineage>
</organism>
<evidence type="ECO:0000313" key="1">
    <source>
        <dbReference type="EMBL" id="EAA19706.1"/>
    </source>
</evidence>
<protein>
    <submittedName>
        <fullName evidence="1">Uncharacterized protein</fullName>
    </submittedName>
</protein>